<gene>
    <name evidence="3" type="ORF">VF724_13425</name>
</gene>
<protein>
    <submittedName>
        <fullName evidence="3">Universal stress protein</fullName>
    </submittedName>
</protein>
<keyword evidence="4" id="KW-1185">Reference proteome</keyword>
<evidence type="ECO:0000259" key="2">
    <source>
        <dbReference type="Pfam" id="PF00582"/>
    </source>
</evidence>
<reference evidence="3" key="1">
    <citation type="submission" date="2023-12" db="EMBL/GenBank/DDBJ databases">
        <title>Fervidustalea candida gen. nov., sp. nov., a novel member of the family Paenibacillaceae isolated from a geothermal area.</title>
        <authorList>
            <person name="Li W.-J."/>
            <person name="Jiao J.-Y."/>
            <person name="Chen Y."/>
        </authorList>
    </citation>
    <scope>NUCLEOTIDE SEQUENCE</scope>
    <source>
        <strain evidence="3">SYSU GA230002</strain>
    </source>
</reference>
<dbReference type="InterPro" id="IPR014729">
    <property type="entry name" value="Rossmann-like_a/b/a_fold"/>
</dbReference>
<proteinExistence type="inferred from homology"/>
<dbReference type="Gene3D" id="3.40.50.620">
    <property type="entry name" value="HUPs"/>
    <property type="match status" value="1"/>
</dbReference>
<dbReference type="PANTHER" id="PTHR46268">
    <property type="entry name" value="STRESS RESPONSE PROTEIN NHAX"/>
    <property type="match status" value="1"/>
</dbReference>
<dbReference type="PANTHER" id="PTHR46268:SF6">
    <property type="entry name" value="UNIVERSAL STRESS PROTEIN UP12"/>
    <property type="match status" value="1"/>
</dbReference>
<dbReference type="Proteomes" id="UP001310386">
    <property type="component" value="Unassembled WGS sequence"/>
</dbReference>
<evidence type="ECO:0000256" key="1">
    <source>
        <dbReference type="ARBA" id="ARBA00008791"/>
    </source>
</evidence>
<dbReference type="Pfam" id="PF00582">
    <property type="entry name" value="Usp"/>
    <property type="match status" value="1"/>
</dbReference>
<dbReference type="PRINTS" id="PR01438">
    <property type="entry name" value="UNVRSLSTRESS"/>
</dbReference>
<dbReference type="InterPro" id="IPR006016">
    <property type="entry name" value="UspA"/>
</dbReference>
<dbReference type="RefSeq" id="WP_371754785.1">
    <property type="nucleotide sequence ID" value="NZ_JAYJLD010000020.1"/>
</dbReference>
<dbReference type="SUPFAM" id="SSF52402">
    <property type="entry name" value="Adenine nucleotide alpha hydrolases-like"/>
    <property type="match status" value="1"/>
</dbReference>
<feature type="domain" description="UspA" evidence="2">
    <location>
        <begin position="7"/>
        <end position="135"/>
    </location>
</feature>
<evidence type="ECO:0000313" key="3">
    <source>
        <dbReference type="EMBL" id="MEB3102666.1"/>
    </source>
</evidence>
<evidence type="ECO:0000313" key="4">
    <source>
        <dbReference type="Proteomes" id="UP001310386"/>
    </source>
</evidence>
<comment type="caution">
    <text evidence="3">The sequence shown here is derived from an EMBL/GenBank/DDBJ whole genome shotgun (WGS) entry which is preliminary data.</text>
</comment>
<organism evidence="3 4">
    <name type="scientific">Ferviditalea candida</name>
    <dbReference type="NCBI Taxonomy" id="3108399"/>
    <lineage>
        <taxon>Bacteria</taxon>
        <taxon>Bacillati</taxon>
        <taxon>Bacillota</taxon>
        <taxon>Bacilli</taxon>
        <taxon>Bacillales</taxon>
        <taxon>Paenibacillaceae</taxon>
        <taxon>Ferviditalea</taxon>
    </lineage>
</organism>
<dbReference type="InterPro" id="IPR006015">
    <property type="entry name" value="Universal_stress_UspA"/>
</dbReference>
<comment type="similarity">
    <text evidence="1">Belongs to the universal stress protein A family.</text>
</comment>
<dbReference type="EMBL" id="JAYJLD010000020">
    <property type="protein sequence ID" value="MEB3102666.1"/>
    <property type="molecule type" value="Genomic_DNA"/>
</dbReference>
<dbReference type="CDD" id="cd00293">
    <property type="entry name" value="USP-like"/>
    <property type="match status" value="1"/>
</dbReference>
<accession>A0ABU5ZMZ8</accession>
<sequence>MNEKINLVAYDGSEDGEKALKKAVKIAFNDKSVHLYILHVLKPFGSLSGYPWVSYKQISEKMMEEVKESLRMLDNPLDIKIIEGNPAPEIVRFAKEINADMIILGNRGLSGLKGCLGSVSHHVVEKAHCTVMVVK</sequence>
<name>A0ABU5ZMZ8_9BACL</name>